<feature type="region of interest" description="Disordered" evidence="1">
    <location>
        <begin position="642"/>
        <end position="663"/>
    </location>
</feature>
<gene>
    <name evidence="3" type="ORF">EX30DRAFT_338968</name>
</gene>
<feature type="region of interest" description="Disordered" evidence="1">
    <location>
        <begin position="476"/>
        <end position="522"/>
    </location>
</feature>
<dbReference type="Proteomes" id="UP000298138">
    <property type="component" value="Unassembled WGS sequence"/>
</dbReference>
<feature type="domain" description="F-box" evidence="2">
    <location>
        <begin position="15"/>
        <end position="62"/>
    </location>
</feature>
<evidence type="ECO:0000313" key="4">
    <source>
        <dbReference type="Proteomes" id="UP000298138"/>
    </source>
</evidence>
<dbReference type="CDD" id="cd09917">
    <property type="entry name" value="F-box_SF"/>
    <property type="match status" value="1"/>
</dbReference>
<protein>
    <recommendedName>
        <fullName evidence="2">F-box domain-containing protein</fullName>
    </recommendedName>
</protein>
<dbReference type="SUPFAM" id="SSF81383">
    <property type="entry name" value="F-box domain"/>
    <property type="match status" value="1"/>
</dbReference>
<keyword evidence="4" id="KW-1185">Reference proteome</keyword>
<dbReference type="InParanoid" id="A0A4S2N0N3"/>
<proteinExistence type="predicted"/>
<dbReference type="InterPro" id="IPR001810">
    <property type="entry name" value="F-box_dom"/>
</dbReference>
<feature type="compositionally biased region" description="Low complexity" evidence="1">
    <location>
        <begin position="642"/>
        <end position="655"/>
    </location>
</feature>
<evidence type="ECO:0000256" key="1">
    <source>
        <dbReference type="SAM" id="MobiDB-lite"/>
    </source>
</evidence>
<name>A0A4S2N0N3_9PEZI</name>
<dbReference type="EMBL" id="ML220114">
    <property type="protein sequence ID" value="TGZ82659.1"/>
    <property type="molecule type" value="Genomic_DNA"/>
</dbReference>
<dbReference type="SMART" id="SM00256">
    <property type="entry name" value="FBOX"/>
    <property type="match status" value="1"/>
</dbReference>
<dbReference type="AlphaFoldDB" id="A0A4S2N0N3"/>
<sequence>MILPTCSFPTTAHTNDTIEHLPFELLHHIFLYLDPQDFDSARHVSRRWFQVSLSRQLIAQNLSTLLVGRPSSSFHGYITDFSSTESPNDEFSDSMKQLCAAFSQNIAVWPGSRHRLPCNRLELETSAIRRYGGGIIEHVCFSQGGGTFVGIVTRVGGRKEAGRKLWVNRLFSFRHSTYGHRPRGVYGGLCGKDVQVSRCMPGQLYMTMELTEKAEVMSVDIIEHPLFSGVKEIVVRFVNGQEKVTKFTEFIPVKQRVRNHLGGTETRYVDAGDHTYKVMRDVGSITGTQKAGIMAGSLRKVMQLARRKRKQWPGLEYTIPEFLGPVIDKPADALPPEQVLVQFSDPAEKQLCHCLTIPVFSASASTASVPSTTSATAETSPIRGYRVILLPSQELLITYIQSDIQNKTAVSIAYRIKAPERLTQTPGRISHLTFSPSYFYDWGSKVWWACVVAAYENGEIWLWRIDTSKLGDAHEGLNVGEEGEAELRDGETVEDTGLQSESSQTAEETPTEGTTQPEPQSAISLHGVSSTTLVACEASETQTDMEGAPQSAPDAAYSDSVSMTGAPLTLPFLSASDSTGPTILLSPLPQAHTSGPLPSSLNPIYHLSPPSPEQSGFTTIGFAPPSSTTLTSSSSWSILSTDTTATTTSPTTTKTNIQPLPPTSPITLSPSLLTISSHLSRTIKTLYMDPAESMIGAEPLLKEPQAWKVGWEPAPILRTEFVGKGQTLLVATEERVTVVEFRVREGVEKGVLRGRYG</sequence>
<dbReference type="Pfam" id="PF12937">
    <property type="entry name" value="F-box-like"/>
    <property type="match status" value="1"/>
</dbReference>
<evidence type="ECO:0000259" key="2">
    <source>
        <dbReference type="PROSITE" id="PS50181"/>
    </source>
</evidence>
<dbReference type="PROSITE" id="PS50181">
    <property type="entry name" value="FBOX"/>
    <property type="match status" value="1"/>
</dbReference>
<dbReference type="InterPro" id="IPR036047">
    <property type="entry name" value="F-box-like_dom_sf"/>
</dbReference>
<dbReference type="Gene3D" id="1.20.1280.50">
    <property type="match status" value="1"/>
</dbReference>
<accession>A0A4S2N0N3</accession>
<feature type="compositionally biased region" description="Low complexity" evidence="1">
    <location>
        <begin position="504"/>
        <end position="520"/>
    </location>
</feature>
<reference evidence="3 4" key="1">
    <citation type="submission" date="2019-04" db="EMBL/GenBank/DDBJ databases">
        <title>Comparative genomics and transcriptomics to analyze fruiting body development in filamentous ascomycetes.</title>
        <authorList>
            <consortium name="DOE Joint Genome Institute"/>
            <person name="Lutkenhaus R."/>
            <person name="Traeger S."/>
            <person name="Breuer J."/>
            <person name="Kuo A."/>
            <person name="Lipzen A."/>
            <person name="Pangilinan J."/>
            <person name="Dilworth D."/>
            <person name="Sandor L."/>
            <person name="Poggeler S."/>
            <person name="Barry K."/>
            <person name="Grigoriev I.V."/>
            <person name="Nowrousian M."/>
        </authorList>
    </citation>
    <scope>NUCLEOTIDE SEQUENCE [LARGE SCALE GENOMIC DNA]</scope>
    <source>
        <strain evidence="3 4">CBS 389.68</strain>
    </source>
</reference>
<dbReference type="OrthoDB" id="1689567at2759"/>
<feature type="region of interest" description="Disordered" evidence="1">
    <location>
        <begin position="539"/>
        <end position="561"/>
    </location>
</feature>
<organism evidence="3 4">
    <name type="scientific">Ascodesmis nigricans</name>
    <dbReference type="NCBI Taxonomy" id="341454"/>
    <lineage>
        <taxon>Eukaryota</taxon>
        <taxon>Fungi</taxon>
        <taxon>Dikarya</taxon>
        <taxon>Ascomycota</taxon>
        <taxon>Pezizomycotina</taxon>
        <taxon>Pezizomycetes</taxon>
        <taxon>Pezizales</taxon>
        <taxon>Ascodesmidaceae</taxon>
        <taxon>Ascodesmis</taxon>
    </lineage>
</organism>
<evidence type="ECO:0000313" key="3">
    <source>
        <dbReference type="EMBL" id="TGZ82659.1"/>
    </source>
</evidence>